<keyword evidence="1" id="KW-0732">Signal</keyword>
<dbReference type="Gene3D" id="3.10.620.30">
    <property type="match status" value="1"/>
</dbReference>
<evidence type="ECO:0000313" key="5">
    <source>
        <dbReference type="Proteomes" id="UP000652176"/>
    </source>
</evidence>
<dbReference type="Pfam" id="PF12969">
    <property type="entry name" value="DUF3857"/>
    <property type="match status" value="1"/>
</dbReference>
<feature type="domain" description="Transglutaminase-like" evidence="2">
    <location>
        <begin position="262"/>
        <end position="338"/>
    </location>
</feature>
<dbReference type="SUPFAM" id="SSF54001">
    <property type="entry name" value="Cysteine proteinases"/>
    <property type="match status" value="1"/>
</dbReference>
<accession>A0ABR9CZK4</accession>
<dbReference type="Proteomes" id="UP000652176">
    <property type="component" value="Unassembled WGS sequence"/>
</dbReference>
<sequence length="626" mass="67643">MSKIMFYTFNRFITCALLLTATCTVSFAQTNPDVTIVNDTIQYDVQTDGRYTVEESAALRIETPQAIQRFGQIPLPYSSTLQQLDVLEAYVVGTDDKRTDVPADRIMVQQTPQSAGAPMFDDGKVKVIIFPGVEVGSVLHLHTLKTQLKPLFPDHFSMVEAIQGIFNVDSEVITLTAPAALKLYVDAIDLKGGVIQGDQADKQYWRWEVKNLKALPLEAGSVAPQDSSPRVAVTTLASDQEAAQAYRDRALPQAAVTPSIQELANEITAGITDRRAQAEAIYGWVSANIRYVAIFLDVGGVVPHAADEIAKARYGDCKDHTTILGALLAAKGIRSSPVLVNADLQFWKPGVAVSPGVFNHAILSVPEFDVYLDSTTQFSPFGTLAMTLRGKPALVVNDKGQAKTVTLPLSLPAQDQVRVTMNLVLEDDGTVSGHADVESEGMFGLIARGLMANIPQGAEAQVVGNVLSKTGQNGSGSFTRGKPRDLGGPHRYSTDFSLPNYVQLPGPGAFIVPQGFSSATNIAATFEQLGLSQRILPVPLQGRRVEETITLQLPATFKPTALPSGVQRKWTHGSYESTVKTEGSTVTITRVLSLAMPGPLLLPQQYAEFQSFGQAVMRDLRAQLVY</sequence>
<comment type="caution">
    <text evidence="4">The sequence shown here is derived from an EMBL/GenBank/DDBJ whole genome shotgun (WGS) entry which is preliminary data.</text>
</comment>
<evidence type="ECO:0000259" key="2">
    <source>
        <dbReference type="Pfam" id="PF01841"/>
    </source>
</evidence>
<organism evidence="4 5">
    <name type="scientific">Methylomonas albis</name>
    <dbReference type="NCBI Taxonomy" id="1854563"/>
    <lineage>
        <taxon>Bacteria</taxon>
        <taxon>Pseudomonadati</taxon>
        <taxon>Pseudomonadota</taxon>
        <taxon>Gammaproteobacteria</taxon>
        <taxon>Methylococcales</taxon>
        <taxon>Methylococcaceae</taxon>
        <taxon>Methylomonas</taxon>
    </lineage>
</organism>
<feature type="chain" id="PRO_5046383860" evidence="1">
    <location>
        <begin position="29"/>
        <end position="626"/>
    </location>
</feature>
<dbReference type="Gene3D" id="2.60.120.1130">
    <property type="match status" value="1"/>
</dbReference>
<gene>
    <name evidence="4" type="ORF">IE877_10485</name>
</gene>
<evidence type="ECO:0000313" key="4">
    <source>
        <dbReference type="EMBL" id="MBD9356311.1"/>
    </source>
</evidence>
<protein>
    <submittedName>
        <fullName evidence="4">DUF3857 and transglutaminase domain-containing protein</fullName>
    </submittedName>
</protein>
<proteinExistence type="predicted"/>
<feature type="domain" description="DUF3857" evidence="3">
    <location>
        <begin position="48"/>
        <end position="215"/>
    </location>
</feature>
<reference evidence="4 5" key="1">
    <citation type="submission" date="2020-09" db="EMBL/GenBank/DDBJ databases">
        <title>Methylomonas albis sp. nov. and Methylomonas fluvii sp. nov.: Two cold-adapted methanotrophs from the River Elbe and an amended description of Methylovulum psychrotolerans strain Eb1.</title>
        <authorList>
            <person name="Bussmann I.K."/>
            <person name="Klings K.-W."/>
            <person name="Warnstedt J."/>
            <person name="Hoppert M."/>
            <person name="Saborowski A."/>
            <person name="Horn F."/>
            <person name="Liebner S."/>
        </authorList>
    </citation>
    <scope>NUCLEOTIDE SEQUENCE [LARGE SCALE GENOMIC DNA]</scope>
    <source>
        <strain evidence="4 5">EbA</strain>
    </source>
</reference>
<evidence type="ECO:0000256" key="1">
    <source>
        <dbReference type="SAM" id="SignalP"/>
    </source>
</evidence>
<name>A0ABR9CZK4_9GAMM</name>
<dbReference type="EMBL" id="JACXSS010000001">
    <property type="protein sequence ID" value="MBD9356311.1"/>
    <property type="molecule type" value="Genomic_DNA"/>
</dbReference>
<dbReference type="RefSeq" id="WP_192374675.1">
    <property type="nucleotide sequence ID" value="NZ_CAJHIV010000001.1"/>
</dbReference>
<dbReference type="InterPro" id="IPR002931">
    <property type="entry name" value="Transglutaminase-like"/>
</dbReference>
<feature type="signal peptide" evidence="1">
    <location>
        <begin position="1"/>
        <end position="28"/>
    </location>
</feature>
<keyword evidence="5" id="KW-1185">Reference proteome</keyword>
<dbReference type="InterPro" id="IPR038765">
    <property type="entry name" value="Papain-like_cys_pep_sf"/>
</dbReference>
<dbReference type="Gene3D" id="2.60.40.3140">
    <property type="match status" value="1"/>
</dbReference>
<evidence type="ECO:0000259" key="3">
    <source>
        <dbReference type="Pfam" id="PF12969"/>
    </source>
</evidence>
<dbReference type="Pfam" id="PF01841">
    <property type="entry name" value="Transglut_core"/>
    <property type="match status" value="1"/>
</dbReference>
<dbReference type="InterPro" id="IPR024618">
    <property type="entry name" value="DUF3857"/>
</dbReference>